<dbReference type="AlphaFoldDB" id="A0A8D8ACS3"/>
<accession>A0A8D8ACS3</accession>
<organism evidence="1">
    <name type="scientific">Culex pipiens</name>
    <name type="common">House mosquito</name>
    <dbReference type="NCBI Taxonomy" id="7175"/>
    <lineage>
        <taxon>Eukaryota</taxon>
        <taxon>Metazoa</taxon>
        <taxon>Ecdysozoa</taxon>
        <taxon>Arthropoda</taxon>
        <taxon>Hexapoda</taxon>
        <taxon>Insecta</taxon>
        <taxon>Pterygota</taxon>
        <taxon>Neoptera</taxon>
        <taxon>Endopterygota</taxon>
        <taxon>Diptera</taxon>
        <taxon>Nematocera</taxon>
        <taxon>Culicoidea</taxon>
        <taxon>Culicidae</taxon>
        <taxon>Culicinae</taxon>
        <taxon>Culicini</taxon>
        <taxon>Culex</taxon>
        <taxon>Culex</taxon>
    </lineage>
</organism>
<dbReference type="EMBL" id="HBUE01026700">
    <property type="protein sequence ID" value="CAG6454592.1"/>
    <property type="molecule type" value="Transcribed_RNA"/>
</dbReference>
<evidence type="ECO:0000313" key="1">
    <source>
        <dbReference type="EMBL" id="CAG6454592.1"/>
    </source>
</evidence>
<name>A0A8D8ACS3_CULPI</name>
<reference evidence="1" key="1">
    <citation type="submission" date="2021-05" db="EMBL/GenBank/DDBJ databases">
        <authorList>
            <person name="Alioto T."/>
            <person name="Alioto T."/>
            <person name="Gomez Garrido J."/>
        </authorList>
    </citation>
    <scope>NUCLEOTIDE SEQUENCE</scope>
</reference>
<protein>
    <submittedName>
        <fullName evidence="1">(northern house mosquito) hypothetical protein</fullName>
    </submittedName>
</protein>
<sequence length="132" mass="15179">MHPLGSRRSCDCITLDPYHFHLTSDRVPSSQLSQLILVPVLRRRLQPQECVPLSLLGGGHRMRSQEPFFLIWFSFFSDEAVAELPEHPLASLFRWSTLERSLQANSANPAVSWRWIPVRVAISEVDLCRVDR</sequence>
<proteinExistence type="predicted"/>